<dbReference type="InterPro" id="IPR001647">
    <property type="entry name" value="HTH_TetR"/>
</dbReference>
<dbReference type="GO" id="GO:0000976">
    <property type="term" value="F:transcription cis-regulatory region binding"/>
    <property type="evidence" value="ECO:0007669"/>
    <property type="project" value="TreeGrafter"/>
</dbReference>
<dbReference type="InterPro" id="IPR050109">
    <property type="entry name" value="HTH-type_TetR-like_transc_reg"/>
</dbReference>
<feature type="domain" description="HTH tetR-type" evidence="5">
    <location>
        <begin position="20"/>
        <end position="80"/>
    </location>
</feature>
<dbReference type="PRINTS" id="PR00455">
    <property type="entry name" value="HTHTETR"/>
</dbReference>
<evidence type="ECO:0000313" key="6">
    <source>
        <dbReference type="EMBL" id="RCX31189.1"/>
    </source>
</evidence>
<keyword evidence="2 4" id="KW-0238">DNA-binding</keyword>
<dbReference type="Proteomes" id="UP000252707">
    <property type="component" value="Unassembled WGS sequence"/>
</dbReference>
<keyword evidence="1" id="KW-0805">Transcription regulation</keyword>
<dbReference type="Pfam" id="PF00440">
    <property type="entry name" value="TetR_N"/>
    <property type="match status" value="1"/>
</dbReference>
<dbReference type="AlphaFoldDB" id="A0A369CBC4"/>
<evidence type="ECO:0000259" key="5">
    <source>
        <dbReference type="PROSITE" id="PS50977"/>
    </source>
</evidence>
<dbReference type="Gene3D" id="1.10.357.10">
    <property type="entry name" value="Tetracycline Repressor, domain 2"/>
    <property type="match status" value="1"/>
</dbReference>
<evidence type="ECO:0000256" key="1">
    <source>
        <dbReference type="ARBA" id="ARBA00023015"/>
    </source>
</evidence>
<feature type="DNA-binding region" description="H-T-H motif" evidence="4">
    <location>
        <begin position="43"/>
        <end position="62"/>
    </location>
</feature>
<reference evidence="6 7" key="1">
    <citation type="submission" date="2018-07" db="EMBL/GenBank/DDBJ databases">
        <title>Genomic Encyclopedia of Type Strains, Phase IV (KMG-IV): sequencing the most valuable type-strain genomes for metagenomic binning, comparative biology and taxonomic classification.</title>
        <authorList>
            <person name="Goeker M."/>
        </authorList>
    </citation>
    <scope>NUCLEOTIDE SEQUENCE [LARGE SCALE GENOMIC DNA]</scope>
    <source>
        <strain evidence="6 7">DSM 26407</strain>
    </source>
</reference>
<keyword evidence="7" id="KW-1185">Reference proteome</keyword>
<dbReference type="GO" id="GO:0003700">
    <property type="term" value="F:DNA-binding transcription factor activity"/>
    <property type="evidence" value="ECO:0007669"/>
    <property type="project" value="TreeGrafter"/>
</dbReference>
<evidence type="ECO:0000256" key="4">
    <source>
        <dbReference type="PROSITE-ProRule" id="PRU00335"/>
    </source>
</evidence>
<dbReference type="PANTHER" id="PTHR30055:SF234">
    <property type="entry name" value="HTH-TYPE TRANSCRIPTIONAL REGULATOR BETI"/>
    <property type="match status" value="1"/>
</dbReference>
<sequence>MLTEMKRRKYTLRQRAAKQDETRARIVAAAMALHEELGPGATTVSAVAGRAGVQRLTVYRHFPDDASLFEACTSHWLSLHPPPVPAQWEGIADADARCRAALADFYSYYRRTAGMWRAAYRDLAQVPALAGPMDRVEAHLAGVRDDLVAAWKPAPADRQALEATTALALRFTTWDELQRLGLDTDAMAALAARWMACIGGG</sequence>
<dbReference type="EMBL" id="QPJY01000003">
    <property type="protein sequence ID" value="RCX31189.1"/>
    <property type="molecule type" value="Genomic_DNA"/>
</dbReference>
<accession>A0A369CBC4</accession>
<dbReference type="RefSeq" id="WP_114279371.1">
    <property type="nucleotide sequence ID" value="NZ_QPJY01000003.1"/>
</dbReference>
<dbReference type="PROSITE" id="PS50977">
    <property type="entry name" value="HTH_TETR_2"/>
    <property type="match status" value="1"/>
</dbReference>
<dbReference type="InterPro" id="IPR009057">
    <property type="entry name" value="Homeodomain-like_sf"/>
</dbReference>
<evidence type="ECO:0000313" key="7">
    <source>
        <dbReference type="Proteomes" id="UP000252707"/>
    </source>
</evidence>
<evidence type="ECO:0000256" key="2">
    <source>
        <dbReference type="ARBA" id="ARBA00023125"/>
    </source>
</evidence>
<comment type="caution">
    <text evidence="6">The sequence shown here is derived from an EMBL/GenBank/DDBJ whole genome shotgun (WGS) entry which is preliminary data.</text>
</comment>
<proteinExistence type="predicted"/>
<name>A0A369CBC4_9GAMM</name>
<organism evidence="6 7">
    <name type="scientific">Thioalbus denitrificans</name>
    <dbReference type="NCBI Taxonomy" id="547122"/>
    <lineage>
        <taxon>Bacteria</taxon>
        <taxon>Pseudomonadati</taxon>
        <taxon>Pseudomonadota</taxon>
        <taxon>Gammaproteobacteria</taxon>
        <taxon>Chromatiales</taxon>
        <taxon>Ectothiorhodospiraceae</taxon>
        <taxon>Thioalbus</taxon>
    </lineage>
</organism>
<evidence type="ECO:0000256" key="3">
    <source>
        <dbReference type="ARBA" id="ARBA00023163"/>
    </source>
</evidence>
<protein>
    <submittedName>
        <fullName evidence="6">TetR family transcriptional regulator</fullName>
    </submittedName>
</protein>
<gene>
    <name evidence="6" type="ORF">DFQ59_103153</name>
</gene>
<dbReference type="PANTHER" id="PTHR30055">
    <property type="entry name" value="HTH-TYPE TRANSCRIPTIONAL REGULATOR RUTR"/>
    <property type="match status" value="1"/>
</dbReference>
<keyword evidence="3" id="KW-0804">Transcription</keyword>
<dbReference type="OrthoDB" id="8535430at2"/>
<dbReference type="SUPFAM" id="SSF46689">
    <property type="entry name" value="Homeodomain-like"/>
    <property type="match status" value="1"/>
</dbReference>